<evidence type="ECO:0000256" key="2">
    <source>
        <dbReference type="ARBA" id="ARBA00023163"/>
    </source>
</evidence>
<evidence type="ECO:0000313" key="5">
    <source>
        <dbReference type="Proteomes" id="UP001596413"/>
    </source>
</evidence>
<keyword evidence="5" id="KW-1185">Reference proteome</keyword>
<gene>
    <name evidence="4" type="ORF">ACFQLX_13440</name>
</gene>
<organism evidence="4 5">
    <name type="scientific">Streptomyces polyrhachis</name>
    <dbReference type="NCBI Taxonomy" id="1282885"/>
    <lineage>
        <taxon>Bacteria</taxon>
        <taxon>Bacillati</taxon>
        <taxon>Actinomycetota</taxon>
        <taxon>Actinomycetes</taxon>
        <taxon>Kitasatosporales</taxon>
        <taxon>Streptomycetaceae</taxon>
        <taxon>Streptomyces</taxon>
    </lineage>
</organism>
<dbReference type="Pfam" id="PF13490">
    <property type="entry name" value="zf-HC2"/>
    <property type="match status" value="1"/>
</dbReference>
<dbReference type="EMBL" id="JBHSZO010000018">
    <property type="protein sequence ID" value="MFC7219162.1"/>
    <property type="molecule type" value="Genomic_DNA"/>
</dbReference>
<evidence type="ECO:0000259" key="3">
    <source>
        <dbReference type="Pfam" id="PF13490"/>
    </source>
</evidence>
<keyword evidence="2" id="KW-0804">Transcription</keyword>
<comment type="caution">
    <text evidence="4">The sequence shown here is derived from an EMBL/GenBank/DDBJ whole genome shotgun (WGS) entry which is preliminary data.</text>
</comment>
<evidence type="ECO:0000256" key="1">
    <source>
        <dbReference type="ARBA" id="ARBA00023015"/>
    </source>
</evidence>
<feature type="domain" description="Putative zinc-finger" evidence="3">
    <location>
        <begin position="13"/>
        <end position="42"/>
    </location>
</feature>
<dbReference type="InterPro" id="IPR027383">
    <property type="entry name" value="Znf_put"/>
</dbReference>
<dbReference type="InterPro" id="IPR041916">
    <property type="entry name" value="Anti_sigma_zinc_sf"/>
</dbReference>
<dbReference type="Proteomes" id="UP001596413">
    <property type="component" value="Unassembled WGS sequence"/>
</dbReference>
<dbReference type="InterPro" id="IPR034660">
    <property type="entry name" value="DinB/YfiT-like"/>
</dbReference>
<protein>
    <submittedName>
        <fullName evidence="4">Zf-HC2 domain-containing protein</fullName>
    </submittedName>
</protein>
<reference evidence="5" key="1">
    <citation type="journal article" date="2019" name="Int. J. Syst. Evol. Microbiol.">
        <title>The Global Catalogue of Microorganisms (GCM) 10K type strain sequencing project: providing services to taxonomists for standard genome sequencing and annotation.</title>
        <authorList>
            <consortium name="The Broad Institute Genomics Platform"/>
            <consortium name="The Broad Institute Genome Sequencing Center for Infectious Disease"/>
            <person name="Wu L."/>
            <person name="Ma J."/>
        </authorList>
    </citation>
    <scope>NUCLEOTIDE SEQUENCE [LARGE SCALE GENOMIC DNA]</scope>
    <source>
        <strain evidence="5">CGMCC 1.13681</strain>
    </source>
</reference>
<dbReference type="Gene3D" id="1.20.120.450">
    <property type="entry name" value="dinb family like domain"/>
    <property type="match status" value="1"/>
</dbReference>
<evidence type="ECO:0000313" key="4">
    <source>
        <dbReference type="EMBL" id="MFC7219162.1"/>
    </source>
</evidence>
<dbReference type="RefSeq" id="WP_386414714.1">
    <property type="nucleotide sequence ID" value="NZ_JBHSZO010000018.1"/>
</dbReference>
<accession>A0ABW2GJX1</accession>
<sequence>MSMGPYDHPLLKSLLGAWALAACSPEESAAVEAHLTDCGECAEEAVRLRRAVTMLHPQDGLDLDPGLRVRVLDFARARRRPLLPVPGWATAYDAETARLDALLADMGEAEWAAPVALTWFDGTATARRETSVAGVIGHLLAVDGLPALALGLPDPLRRGGAPPGRAPQPPITSPDARTEAIWREAGSDPALQRRLSPELRRSHAGTMRGVWREQTYELVRHASFAAKQVADHPVPYGPGLSLPMREAFTDRAFETWMHAWDIAEAIDYPYTAPEPHHLHRMIDLAARLLPPALAERRRRGLADPPAGLLAAGEEGRSLRLEVEGPGGGQWFVALDSPGASASAKGEVAHLALEGVEFCRIAAGHLAPEEAAAGSDSDARAVTEVLYAAASLSRL</sequence>
<dbReference type="Gene3D" id="1.10.10.1320">
    <property type="entry name" value="Anti-sigma factor, zinc-finger domain"/>
    <property type="match status" value="1"/>
</dbReference>
<proteinExistence type="predicted"/>
<name>A0ABW2GJX1_9ACTN</name>
<keyword evidence="1" id="KW-0805">Transcription regulation</keyword>
<dbReference type="SUPFAM" id="SSF109854">
    <property type="entry name" value="DinB/YfiT-like putative metalloenzymes"/>
    <property type="match status" value="1"/>
</dbReference>